<dbReference type="GO" id="GO:0005085">
    <property type="term" value="F:guanyl-nucleotide exchange factor activity"/>
    <property type="evidence" value="ECO:0007669"/>
    <property type="project" value="UniProtKB-KW"/>
</dbReference>
<feature type="compositionally biased region" description="Acidic residues" evidence="3">
    <location>
        <begin position="1422"/>
        <end position="1431"/>
    </location>
</feature>
<feature type="region of interest" description="Disordered" evidence="3">
    <location>
        <begin position="684"/>
        <end position="705"/>
    </location>
</feature>
<feature type="domain" description="Ras-GEF" evidence="4">
    <location>
        <begin position="1550"/>
        <end position="1794"/>
    </location>
</feature>
<evidence type="ECO:0008006" key="8">
    <source>
        <dbReference type="Google" id="ProtNLM"/>
    </source>
</evidence>
<protein>
    <recommendedName>
        <fullName evidence="8">Guanine nucleotide exchange factor LTE1</fullName>
    </recommendedName>
</protein>
<dbReference type="Proteomes" id="UP000722485">
    <property type="component" value="Unassembled WGS sequence"/>
</dbReference>
<feature type="compositionally biased region" description="Polar residues" evidence="3">
    <location>
        <begin position="1513"/>
        <end position="1524"/>
    </location>
</feature>
<feature type="compositionally biased region" description="Basic residues" evidence="3">
    <location>
        <begin position="684"/>
        <end position="694"/>
    </location>
</feature>
<dbReference type="SMART" id="SM00229">
    <property type="entry name" value="RasGEFN"/>
    <property type="match status" value="1"/>
</dbReference>
<comment type="caution">
    <text evidence="6">The sequence shown here is derived from an EMBL/GenBank/DDBJ whole genome shotgun (WGS) entry which is preliminary data.</text>
</comment>
<feature type="compositionally biased region" description="Acidic residues" evidence="3">
    <location>
        <begin position="1279"/>
        <end position="1290"/>
    </location>
</feature>
<dbReference type="InterPro" id="IPR036964">
    <property type="entry name" value="RASGEF_cat_dom_sf"/>
</dbReference>
<feature type="region of interest" description="Disordered" evidence="3">
    <location>
        <begin position="1"/>
        <end position="130"/>
    </location>
</feature>
<dbReference type="InterPro" id="IPR000651">
    <property type="entry name" value="Ras-like_Gua-exchang_fac_N"/>
</dbReference>
<feature type="region of interest" description="Disordered" evidence="3">
    <location>
        <begin position="998"/>
        <end position="1048"/>
    </location>
</feature>
<feature type="compositionally biased region" description="Polar residues" evidence="3">
    <location>
        <begin position="103"/>
        <end position="115"/>
    </location>
</feature>
<dbReference type="InterPro" id="IPR008937">
    <property type="entry name" value="Ras-like_GEF"/>
</dbReference>
<evidence type="ECO:0000259" key="4">
    <source>
        <dbReference type="PROSITE" id="PS50009"/>
    </source>
</evidence>
<evidence type="ECO:0000256" key="2">
    <source>
        <dbReference type="PROSITE-ProRule" id="PRU00168"/>
    </source>
</evidence>
<dbReference type="PANTHER" id="PTHR23113">
    <property type="entry name" value="GUANINE NUCLEOTIDE EXCHANGE FACTOR"/>
    <property type="match status" value="1"/>
</dbReference>
<proteinExistence type="predicted"/>
<evidence type="ECO:0000256" key="3">
    <source>
        <dbReference type="SAM" id="MobiDB-lite"/>
    </source>
</evidence>
<feature type="region of interest" description="Disordered" evidence="3">
    <location>
        <begin position="952"/>
        <end position="971"/>
    </location>
</feature>
<feature type="domain" description="N-terminal Ras-GEF" evidence="5">
    <location>
        <begin position="392"/>
        <end position="519"/>
    </location>
</feature>
<dbReference type="InterPro" id="IPR023578">
    <property type="entry name" value="Ras_GEF_dom_sf"/>
</dbReference>
<dbReference type="SMART" id="SM00147">
    <property type="entry name" value="RasGEF"/>
    <property type="match status" value="1"/>
</dbReference>
<keyword evidence="1 2" id="KW-0344">Guanine-nucleotide releasing factor</keyword>
<dbReference type="SUPFAM" id="SSF48366">
    <property type="entry name" value="Ras GEF"/>
    <property type="match status" value="1"/>
</dbReference>
<feature type="region of interest" description="Disordered" evidence="3">
    <location>
        <begin position="1513"/>
        <end position="1534"/>
    </location>
</feature>
<name>A0A9P5L8W9_9HYPO</name>
<evidence type="ECO:0000259" key="5">
    <source>
        <dbReference type="PROSITE" id="PS50212"/>
    </source>
</evidence>
<organism evidence="6 7">
    <name type="scientific">Cylindrodendrum hubeiense</name>
    <dbReference type="NCBI Taxonomy" id="595255"/>
    <lineage>
        <taxon>Eukaryota</taxon>
        <taxon>Fungi</taxon>
        <taxon>Dikarya</taxon>
        <taxon>Ascomycota</taxon>
        <taxon>Pezizomycotina</taxon>
        <taxon>Sordariomycetes</taxon>
        <taxon>Hypocreomycetidae</taxon>
        <taxon>Hypocreales</taxon>
        <taxon>Nectriaceae</taxon>
        <taxon>Cylindrodendrum</taxon>
    </lineage>
</organism>
<feature type="region of interest" description="Disordered" evidence="3">
    <location>
        <begin position="1279"/>
        <end position="1298"/>
    </location>
</feature>
<dbReference type="Gene3D" id="1.10.840.10">
    <property type="entry name" value="Ras guanine-nucleotide exchange factors catalytic domain"/>
    <property type="match status" value="1"/>
</dbReference>
<gene>
    <name evidence="6" type="ORF">G7Z17_g5630</name>
</gene>
<dbReference type="PROSITE" id="PS50009">
    <property type="entry name" value="RASGEF_CAT"/>
    <property type="match status" value="1"/>
</dbReference>
<evidence type="ECO:0000313" key="7">
    <source>
        <dbReference type="Proteomes" id="UP000722485"/>
    </source>
</evidence>
<dbReference type="Pfam" id="PF00617">
    <property type="entry name" value="RasGEF"/>
    <property type="match status" value="1"/>
</dbReference>
<sequence>MATLLEPSVPLLPATGLSAPPAFPVSSRPPTKDPTSTTATPRSGAVAIPKDSAPREAPTPKRPARSATTRMPPSTARPLVPVTERRSHQPRPSTTRGHREAPTTATDADQPNNLSKYDIVPDGGSAGREGRQFAVSNVGNNGRIYLRPTIRPANQRCPQPQFVFPITPPSTAGLDPLKYDRSIEDQGSELHISQWSSTPEASPFVTGQTFFSDPQDSARAVKHRRALSDSTVHETTAKDSESGDFKIVISKPGDDHRPRTMEDIDPNAVPLLDINIPTWRIGTPRFTVRGTPVLRGSSYAPTEDFRSSSASLLNRQGGLNSSHLEMGSGRPSTLSVPVLRFSRSASTPTSPPPRRTVHPSYMSNLKIEPAMFDGLTFKPACDDRALVRYSPVTSAVTAATPPRLVAEITSPSFLDYELISDFFLTFRAFLESADLLRMLVARLRWALGRDDETGMVVRVRTFVALRHWILNYFMDDFVLDYHLRVTFCELLNDFVDELSKCNRSRKVQLKILGELKKCWRRVCALYWDGPEFDDSLEACVPVSPGGIAGHRDPDLDPSFWDQEDIEPPQLDEMLPSRKSTHERTSFVADISRAGHIGDSIVFENRPSTPEEQITPDPVEDMNPASPISMASVDIVSCSFPNKASRSGHPTGPHPLGAHPVTASSVYNQTGQVATTPRALVGKRVRPTAQAHKRNNSMTDSLRDHNSDKVSFKDQEFLMTVPYAGSLVRGNLLPPAQAFVDVEPDDVPRSARQNASLHPDSQEMVKARAQASAMSGHGMKKLLGSVRRALSTRGQGVSPTQGSFINVAPIGPRGATTNRLPGTAVVPQNRHRYNSARPPVRIDVLGAEAAEDFKNAVREEAAAEAERRGLPVLPNSTSVPADIGYSAAYMDSSTFDSLPQNHRHRPVSDMGITAGSKSIVIVDDTTPFGAVHRGTISGHPSVDAFAEAFRLGGADPTPPTTPPAPSFGGTPRRSSYLLNQHVLEPCLSQDPLPPFVPDLDTLGPGHSARPSEDQTRTSLATTQRSVRNYPPVSFRGSHCRNRSTRTHQSLNSMLNKRRYSFGSGMGRSSARSFDATTCSGVSVNNDEPEDPVPQPLHVLRRRPGGDLRAATNIGELDPVSLRRSQSVGSLTTYSESIRSSFVQSPRVDSFGNGEVVSIEYSQPRKEVYSLGQLAEKKPPKRDLSLFSTHSSKPVMRPSFEVEAQKLAQIPDDDEDDGGIESALMKLEGKFLDKKPRDDEEPVDPAEIGIAIGEPVINEPETRGHHEKFAMRQTFMFDADQDDQDEQDEQEPVDQQGDFLTPQRPLTEVKSFLSETSQESYSSIPILDRGGTDEGRSMHRGRAWTNMSILEGPEDDATPKPNKYGFLDDDVADSRHPSYDFVTKTESIEGIRFGENIPAEGEEEEDQSFLNDDSDLSSELSADGLDDDDDDDFGNEHDFAPRAAFPAHPLASPAPTPAPRRSPPSPPITLVQALEMSPPQTFKIPELHEDQVWNQKPLPPTPETSPTAPYIHSISSADDQTSTTEALRNAPKPEPADSNKYNVHLPFILAFDSEILAQQFTLIEKDALNEIDWKELIDMNWKNAQNNDSRSWVDFLRNTDAHGVEVVIARFNIMVKWAISEIVMTQHVEERARCIAKFIHIATHCRRYRNFATLAQLTIALSSNEVSRLTKTWALLPPHDHKTLQDLENLVTPMRNFYNLRAEMEVGSDLGCIPFVGIYTHDLLYNAQRPSEIAGSPTTPPLINFERCRIAAAVVKILLRLLEASTRYKFQPIEGITERCLWMSALSDEEIRRHSEMLE</sequence>
<evidence type="ECO:0000313" key="6">
    <source>
        <dbReference type="EMBL" id="KAF7550544.1"/>
    </source>
</evidence>
<reference evidence="6" key="1">
    <citation type="submission" date="2020-03" db="EMBL/GenBank/DDBJ databases">
        <title>Draft Genome Sequence of Cylindrodendrum hubeiense.</title>
        <authorList>
            <person name="Buettner E."/>
            <person name="Kellner H."/>
        </authorList>
    </citation>
    <scope>NUCLEOTIDE SEQUENCE</scope>
    <source>
        <strain evidence="6">IHI 201604</strain>
    </source>
</reference>
<feature type="compositionally biased region" description="Polar residues" evidence="3">
    <location>
        <begin position="1015"/>
        <end position="1025"/>
    </location>
</feature>
<accession>A0A9P5L8W9</accession>
<feature type="compositionally biased region" description="Pro residues" evidence="3">
    <location>
        <begin position="955"/>
        <end position="964"/>
    </location>
</feature>
<dbReference type="EMBL" id="JAANBB010000096">
    <property type="protein sequence ID" value="KAF7550544.1"/>
    <property type="molecule type" value="Genomic_DNA"/>
</dbReference>
<dbReference type="Pfam" id="PF00618">
    <property type="entry name" value="RasGEF_N"/>
    <property type="match status" value="1"/>
</dbReference>
<dbReference type="PANTHER" id="PTHR23113:SF363">
    <property type="entry name" value="PROTEIN SON OF SEVENLESS"/>
    <property type="match status" value="1"/>
</dbReference>
<dbReference type="Gene3D" id="1.20.870.10">
    <property type="entry name" value="Son of sevenless (SoS) protein Chain: S domain 1"/>
    <property type="match status" value="1"/>
</dbReference>
<dbReference type="GO" id="GO:0007265">
    <property type="term" value="P:Ras protein signal transduction"/>
    <property type="evidence" value="ECO:0007669"/>
    <property type="project" value="TreeGrafter"/>
</dbReference>
<feature type="region of interest" description="Disordered" evidence="3">
    <location>
        <begin position="1347"/>
        <end position="1468"/>
    </location>
</feature>
<feature type="compositionally biased region" description="Pro residues" evidence="3">
    <location>
        <begin position="1450"/>
        <end position="1465"/>
    </location>
</feature>
<evidence type="ECO:0000256" key="1">
    <source>
        <dbReference type="ARBA" id="ARBA00022658"/>
    </source>
</evidence>
<dbReference type="InterPro" id="IPR001895">
    <property type="entry name" value="RASGEF_cat_dom"/>
</dbReference>
<keyword evidence="7" id="KW-1185">Reference proteome</keyword>
<dbReference type="GO" id="GO:0005886">
    <property type="term" value="C:plasma membrane"/>
    <property type="evidence" value="ECO:0007669"/>
    <property type="project" value="TreeGrafter"/>
</dbReference>
<dbReference type="OrthoDB" id="10254377at2759"/>
<dbReference type="CDD" id="cd06224">
    <property type="entry name" value="REM"/>
    <property type="match status" value="1"/>
</dbReference>
<dbReference type="PROSITE" id="PS50212">
    <property type="entry name" value="RASGEF_NTER"/>
    <property type="match status" value="1"/>
</dbReference>
<feature type="compositionally biased region" description="Acidic residues" evidence="3">
    <location>
        <begin position="1398"/>
        <end position="1414"/>
    </location>
</feature>